<evidence type="ECO:0000313" key="6">
    <source>
        <dbReference type="Proteomes" id="UP001352852"/>
    </source>
</evidence>
<accession>A0ABU7DB15</accession>
<dbReference type="Pfam" id="PF00233">
    <property type="entry name" value="PDEase_I"/>
    <property type="match status" value="1"/>
</dbReference>
<dbReference type="Gene3D" id="1.10.1300.10">
    <property type="entry name" value="3'5'-cyclic nucleotide phosphodiesterase, catalytic domain"/>
    <property type="match status" value="1"/>
</dbReference>
<keyword evidence="6" id="KW-1185">Reference proteome</keyword>
<feature type="non-terminal residue" evidence="5">
    <location>
        <position position="1"/>
    </location>
</feature>
<keyword evidence="1" id="KW-0479">Metal-binding</keyword>
<feature type="region of interest" description="Disordered" evidence="3">
    <location>
        <begin position="187"/>
        <end position="216"/>
    </location>
</feature>
<dbReference type="PROSITE" id="PS51845">
    <property type="entry name" value="PDEASE_I_2"/>
    <property type="match status" value="1"/>
</dbReference>
<proteinExistence type="predicted"/>
<dbReference type="EMBL" id="JAHUTJ010017745">
    <property type="protein sequence ID" value="MED6271074.1"/>
    <property type="molecule type" value="Genomic_DNA"/>
</dbReference>
<keyword evidence="2" id="KW-0378">Hydrolase</keyword>
<gene>
    <name evidence="5" type="primary">PDE3A_2</name>
    <name evidence="5" type="ORF">CHARACLAT_016596</name>
</gene>
<evidence type="ECO:0000256" key="2">
    <source>
        <dbReference type="ARBA" id="ARBA00022801"/>
    </source>
</evidence>
<organism evidence="5 6">
    <name type="scientific">Characodon lateralis</name>
    <dbReference type="NCBI Taxonomy" id="208331"/>
    <lineage>
        <taxon>Eukaryota</taxon>
        <taxon>Metazoa</taxon>
        <taxon>Chordata</taxon>
        <taxon>Craniata</taxon>
        <taxon>Vertebrata</taxon>
        <taxon>Euteleostomi</taxon>
        <taxon>Actinopterygii</taxon>
        <taxon>Neopterygii</taxon>
        <taxon>Teleostei</taxon>
        <taxon>Neoteleostei</taxon>
        <taxon>Acanthomorphata</taxon>
        <taxon>Ovalentaria</taxon>
        <taxon>Atherinomorphae</taxon>
        <taxon>Cyprinodontiformes</taxon>
        <taxon>Goodeidae</taxon>
        <taxon>Characodon</taxon>
    </lineage>
</organism>
<evidence type="ECO:0000259" key="4">
    <source>
        <dbReference type="PROSITE" id="PS51845"/>
    </source>
</evidence>
<feature type="region of interest" description="Disordered" evidence="3">
    <location>
        <begin position="246"/>
        <end position="317"/>
    </location>
</feature>
<comment type="caution">
    <text evidence="5">The sequence shown here is derived from an EMBL/GenBank/DDBJ whole genome shotgun (WGS) entry which is preliminary data.</text>
</comment>
<dbReference type="InterPro" id="IPR023088">
    <property type="entry name" value="PDEase"/>
</dbReference>
<evidence type="ECO:0000313" key="5">
    <source>
        <dbReference type="EMBL" id="MED6271074.1"/>
    </source>
</evidence>
<feature type="compositionally biased region" description="Basic and acidic residues" evidence="3">
    <location>
        <begin position="276"/>
        <end position="285"/>
    </location>
</feature>
<protein>
    <submittedName>
        <fullName evidence="5">cGMP-inhibited 3',5'-cyclic phosphodiesterase A</fullName>
    </submittedName>
</protein>
<dbReference type="Proteomes" id="UP001352852">
    <property type="component" value="Unassembled WGS sequence"/>
</dbReference>
<dbReference type="InterPro" id="IPR036971">
    <property type="entry name" value="PDEase_catalytic_dom_sf"/>
</dbReference>
<evidence type="ECO:0000256" key="1">
    <source>
        <dbReference type="ARBA" id="ARBA00022723"/>
    </source>
</evidence>
<dbReference type="SUPFAM" id="SSF109604">
    <property type="entry name" value="HD-domain/PDEase-like"/>
    <property type="match status" value="1"/>
</dbReference>
<feature type="compositionally biased region" description="Basic and acidic residues" evidence="3">
    <location>
        <begin position="300"/>
        <end position="309"/>
    </location>
</feature>
<dbReference type="InterPro" id="IPR002073">
    <property type="entry name" value="PDEase_catalytic_dom"/>
</dbReference>
<name>A0ABU7DB15_9TELE</name>
<feature type="compositionally biased region" description="Acidic residues" evidence="3">
    <location>
        <begin position="187"/>
        <end position="206"/>
    </location>
</feature>
<sequence length="317" mass="36536">RHSWREFGCLQAVLYNDRSVLENHHAASAWNLFMSHPDYNFLVNLDHVEFKRFRFLVIEAILATDLKKHFDFLAEFNAKVGDDPSTGIDWSNENDRLLVCQMCIKLADINGPLKCKDLHLQWTKGIVNEFYEQGDEESSLGLPVSPFMDRAAPQLAKLQESFITHIVGPLCNSYDSAGLIPGRWVEPEPEEEEQEIAESEEADDDGSTCSDASQKAAPKKRRKVFCQITQHLLENHKMWKKVIEDESTNENQGAEPVHLNKTAEPILAIDEEEEESGSREEHVEEEHYEEETEEPQWPRFVREDSQTPEEREDSEPQ</sequence>
<reference evidence="5 6" key="1">
    <citation type="submission" date="2021-06" db="EMBL/GenBank/DDBJ databases">
        <authorList>
            <person name="Palmer J.M."/>
        </authorList>
    </citation>
    <scope>NUCLEOTIDE SEQUENCE [LARGE SCALE GENOMIC DNA]</scope>
    <source>
        <strain evidence="5 6">CL_MEX2019</strain>
        <tissue evidence="5">Muscle</tissue>
    </source>
</reference>
<evidence type="ECO:0000256" key="3">
    <source>
        <dbReference type="SAM" id="MobiDB-lite"/>
    </source>
</evidence>
<dbReference type="PRINTS" id="PR00387">
    <property type="entry name" value="PDIESTERASE1"/>
</dbReference>
<dbReference type="PANTHER" id="PTHR11347">
    <property type="entry name" value="CYCLIC NUCLEOTIDE PHOSPHODIESTERASE"/>
    <property type="match status" value="1"/>
</dbReference>
<feature type="domain" description="PDEase" evidence="4">
    <location>
        <begin position="1"/>
        <end position="246"/>
    </location>
</feature>